<dbReference type="SUPFAM" id="SSF53850">
    <property type="entry name" value="Periplasmic binding protein-like II"/>
    <property type="match status" value="1"/>
</dbReference>
<gene>
    <name evidence="4" type="ORF">GHYDROH2_07540</name>
</gene>
<feature type="chain" id="PRO_5040753998" description="PBP domain-containing protein" evidence="2">
    <location>
        <begin position="26"/>
        <end position="274"/>
    </location>
</feature>
<feature type="domain" description="PBP" evidence="3">
    <location>
        <begin position="28"/>
        <end position="259"/>
    </location>
</feature>
<proteinExistence type="predicted"/>
<dbReference type="Gene3D" id="3.40.190.10">
    <property type="entry name" value="Periplasmic binding protein-like II"/>
    <property type="match status" value="2"/>
</dbReference>
<name>A0A9W6FYS6_9BACT</name>
<keyword evidence="1 2" id="KW-0732">Signal</keyword>
<dbReference type="AlphaFoldDB" id="A0A9W6FYS6"/>
<evidence type="ECO:0000256" key="1">
    <source>
        <dbReference type="ARBA" id="ARBA00022729"/>
    </source>
</evidence>
<comment type="caution">
    <text evidence="4">The sequence shown here is derived from an EMBL/GenBank/DDBJ whole genome shotgun (WGS) entry which is preliminary data.</text>
</comment>
<evidence type="ECO:0000313" key="5">
    <source>
        <dbReference type="Proteomes" id="UP001144352"/>
    </source>
</evidence>
<evidence type="ECO:0000259" key="3">
    <source>
        <dbReference type="Pfam" id="PF12849"/>
    </source>
</evidence>
<dbReference type="RefSeq" id="WP_214186737.1">
    <property type="nucleotide sequence ID" value="NZ_BSDS01000001.1"/>
</dbReference>
<reference evidence="4" key="1">
    <citation type="submission" date="2022-12" db="EMBL/GenBank/DDBJ databases">
        <title>Reference genome sequencing for broad-spectrum identification of bacterial and archaeal isolates by mass spectrometry.</title>
        <authorList>
            <person name="Sekiguchi Y."/>
            <person name="Tourlousse D.M."/>
        </authorList>
    </citation>
    <scope>NUCLEOTIDE SEQUENCE</scope>
    <source>
        <strain evidence="4">H2</strain>
    </source>
</reference>
<evidence type="ECO:0000313" key="4">
    <source>
        <dbReference type="EMBL" id="GLI37253.1"/>
    </source>
</evidence>
<accession>A0A9W6FYS6</accession>
<dbReference type="EMBL" id="BSDS01000001">
    <property type="protein sequence ID" value="GLI37253.1"/>
    <property type="molecule type" value="Genomic_DNA"/>
</dbReference>
<evidence type="ECO:0000256" key="2">
    <source>
        <dbReference type="SAM" id="SignalP"/>
    </source>
</evidence>
<organism evidence="4 5">
    <name type="scientific">Geobacter hydrogenophilus</name>
    <dbReference type="NCBI Taxonomy" id="40983"/>
    <lineage>
        <taxon>Bacteria</taxon>
        <taxon>Pseudomonadati</taxon>
        <taxon>Thermodesulfobacteriota</taxon>
        <taxon>Desulfuromonadia</taxon>
        <taxon>Geobacterales</taxon>
        <taxon>Geobacteraceae</taxon>
        <taxon>Geobacter</taxon>
    </lineage>
</organism>
<dbReference type="PANTHER" id="PTHR30570:SF1">
    <property type="entry name" value="PHOSPHATE-BINDING PROTEIN PSTS"/>
    <property type="match status" value="1"/>
</dbReference>
<keyword evidence="5" id="KW-1185">Reference proteome</keyword>
<dbReference type="InterPro" id="IPR024370">
    <property type="entry name" value="PBP_domain"/>
</dbReference>
<protein>
    <recommendedName>
        <fullName evidence="3">PBP domain-containing protein</fullName>
    </recommendedName>
</protein>
<dbReference type="InterPro" id="IPR050811">
    <property type="entry name" value="Phosphate_ABC_transporter"/>
</dbReference>
<feature type="signal peptide" evidence="2">
    <location>
        <begin position="1"/>
        <end position="25"/>
    </location>
</feature>
<dbReference type="PANTHER" id="PTHR30570">
    <property type="entry name" value="PERIPLASMIC PHOSPHATE BINDING COMPONENT OF PHOSPHATE ABC TRANSPORTER"/>
    <property type="match status" value="1"/>
</dbReference>
<dbReference type="Proteomes" id="UP001144352">
    <property type="component" value="Unassembled WGS sequence"/>
</dbReference>
<dbReference type="Pfam" id="PF12849">
    <property type="entry name" value="PBP_like_2"/>
    <property type="match status" value="1"/>
</dbReference>
<sequence>MEWMERMVLTFFVAVMMSAGASAWAQDPPIVVAGSGTCIPIVRILAKEFQRSHPDMEVRVSPSVGSSGGVTAVADGAVEIGMVSRPLRTDEAGKGLAFKPFARTAIVFAAAPSVPDRDLSSADIVAIYRGQKNRWKNGRTIVVLTREPRDSGLAVLRGKIPGFGEAYDASRDKKFWATFYTDQEMNQALSRSWDALGITDRGAVVAEKLPVKMLSLNGVEPHDNNVRSGRYPLFKTLAFVHRPETLSRTGTSFLQFVFSGRGRKILKTHGYLPE</sequence>